<evidence type="ECO:0000313" key="2">
    <source>
        <dbReference type="Proteomes" id="UP001419268"/>
    </source>
</evidence>
<comment type="caution">
    <text evidence="1">The sequence shown here is derived from an EMBL/GenBank/DDBJ whole genome shotgun (WGS) entry which is preliminary data.</text>
</comment>
<dbReference type="EMBL" id="JBBNAG010000009">
    <property type="protein sequence ID" value="KAK9104305.1"/>
    <property type="molecule type" value="Genomic_DNA"/>
</dbReference>
<sequence length="63" mass="7230">MTKLLSRRCWFLDGYEFLDANNHARKQINKDDLGCDTDDADDSNADVNSTLHISDKLQGDSYY</sequence>
<dbReference type="AlphaFoldDB" id="A0AAP0F2W4"/>
<evidence type="ECO:0000313" key="1">
    <source>
        <dbReference type="EMBL" id="KAK9104305.1"/>
    </source>
</evidence>
<proteinExistence type="predicted"/>
<keyword evidence="2" id="KW-1185">Reference proteome</keyword>
<accession>A0AAP0F2W4</accession>
<dbReference type="Proteomes" id="UP001419268">
    <property type="component" value="Unassembled WGS sequence"/>
</dbReference>
<gene>
    <name evidence="1" type="ORF">Scep_021149</name>
</gene>
<name>A0AAP0F2W4_9MAGN</name>
<reference evidence="1 2" key="1">
    <citation type="submission" date="2024-01" db="EMBL/GenBank/DDBJ databases">
        <title>Genome assemblies of Stephania.</title>
        <authorList>
            <person name="Yang L."/>
        </authorList>
    </citation>
    <scope>NUCLEOTIDE SEQUENCE [LARGE SCALE GENOMIC DNA]</scope>
    <source>
        <strain evidence="1">JXDWG</strain>
        <tissue evidence="1">Leaf</tissue>
    </source>
</reference>
<protein>
    <submittedName>
        <fullName evidence="1">Uncharacterized protein</fullName>
    </submittedName>
</protein>
<organism evidence="1 2">
    <name type="scientific">Stephania cephalantha</name>
    <dbReference type="NCBI Taxonomy" id="152367"/>
    <lineage>
        <taxon>Eukaryota</taxon>
        <taxon>Viridiplantae</taxon>
        <taxon>Streptophyta</taxon>
        <taxon>Embryophyta</taxon>
        <taxon>Tracheophyta</taxon>
        <taxon>Spermatophyta</taxon>
        <taxon>Magnoliopsida</taxon>
        <taxon>Ranunculales</taxon>
        <taxon>Menispermaceae</taxon>
        <taxon>Menispermoideae</taxon>
        <taxon>Cissampelideae</taxon>
        <taxon>Stephania</taxon>
    </lineage>
</organism>